<evidence type="ECO:0000256" key="2">
    <source>
        <dbReference type="ARBA" id="ARBA00022737"/>
    </source>
</evidence>
<evidence type="ECO:0000256" key="1">
    <source>
        <dbReference type="ARBA" id="ARBA00022679"/>
    </source>
</evidence>
<feature type="repeat" description="TPR" evidence="4">
    <location>
        <begin position="105"/>
        <end position="138"/>
    </location>
</feature>
<keyword evidence="2" id="KW-0677">Repeat</keyword>
<dbReference type="Proteomes" id="UP001461163">
    <property type="component" value="Unassembled WGS sequence"/>
</dbReference>
<dbReference type="SUPFAM" id="SSF52540">
    <property type="entry name" value="P-loop containing nucleoside triphosphate hydrolases"/>
    <property type="match status" value="1"/>
</dbReference>
<sequence>MPDIKQLHQQAIHALNQRDFADAHSLCVQIVKQDPCDHDGYFLLAMINLEVGQIAKAIKLIEKANDIAPQAEYFAYLAKCHSLRGESQSVLDATNNAPIEQINKPLALDTLGVALSRVGQHEKALAYFSKALSLDKHNAHFYYNSGVSSKFAGKFEDARAHFEHAIRIAPDYHQAHFALADLGGVSAENNHISRLQAAAKRTKTVDADMHIAHALAKEYEGLKDYTSAFDVLENAKSAKLASIGYEFADDAAFFDCVEQTQLKELGNGSSQADDFAKAGDSSHQPIFVMGMPRSGTTLVERILSNHSGVLSAGELQDFGVAVKELAQTPSPRVLDVETLRKAMQLEPAKIGQRYIQRTQAIVGDSPHFVDKLPFNFFYIGLIRRALPNARIICLLRDPLDTCVGNYRQLFSLNSPYYAYAYNLQNIGRFYNRFHTLVHQWQATGMDNFKLLNYQDLVRNPEANIRDLLTFCGLSWQQECLHVERNQAPVSTASKVQVRQPINQSSIGRWTHYRQHTQALETFFKQQQIPFES</sequence>
<gene>
    <name evidence="5" type="ORF">WNY77_20350</name>
</gene>
<dbReference type="Gene3D" id="3.40.50.300">
    <property type="entry name" value="P-loop containing nucleotide triphosphate hydrolases"/>
    <property type="match status" value="1"/>
</dbReference>
<name>A0ABU9T1Z9_9ALTE</name>
<keyword evidence="1" id="KW-0808">Transferase</keyword>
<dbReference type="Pfam" id="PF07719">
    <property type="entry name" value="TPR_2"/>
    <property type="match status" value="1"/>
</dbReference>
<reference evidence="5 6" key="1">
    <citation type="submission" date="2024-03" db="EMBL/GenBank/DDBJ databases">
        <title>Community enrichment and isolation of bacterial strains for fucoidan degradation.</title>
        <authorList>
            <person name="Sichert A."/>
        </authorList>
    </citation>
    <scope>NUCLEOTIDE SEQUENCE [LARGE SCALE GENOMIC DNA]</scope>
    <source>
        <strain evidence="5 6">AS12</strain>
    </source>
</reference>
<dbReference type="Pfam" id="PF14559">
    <property type="entry name" value="TPR_19"/>
    <property type="match status" value="1"/>
</dbReference>
<keyword evidence="3 4" id="KW-0802">TPR repeat</keyword>
<dbReference type="InterPro" id="IPR013105">
    <property type="entry name" value="TPR_2"/>
</dbReference>
<dbReference type="PANTHER" id="PTHR12788">
    <property type="entry name" value="PROTEIN-TYROSINE SULFOTRANSFERASE 2"/>
    <property type="match status" value="1"/>
</dbReference>
<dbReference type="InterPro" id="IPR019734">
    <property type="entry name" value="TPR_rpt"/>
</dbReference>
<keyword evidence="6" id="KW-1185">Reference proteome</keyword>
<accession>A0ABU9T1Z9</accession>
<dbReference type="SUPFAM" id="SSF48452">
    <property type="entry name" value="TPR-like"/>
    <property type="match status" value="1"/>
</dbReference>
<dbReference type="Gene3D" id="1.25.40.10">
    <property type="entry name" value="Tetratricopeptide repeat domain"/>
    <property type="match status" value="2"/>
</dbReference>
<evidence type="ECO:0000256" key="4">
    <source>
        <dbReference type="PROSITE-ProRule" id="PRU00339"/>
    </source>
</evidence>
<comment type="caution">
    <text evidence="5">The sequence shown here is derived from an EMBL/GenBank/DDBJ whole genome shotgun (WGS) entry which is preliminary data.</text>
</comment>
<organism evidence="5 6">
    <name type="scientific">Paraglaciecola mesophila</name>
    <dbReference type="NCBI Taxonomy" id="197222"/>
    <lineage>
        <taxon>Bacteria</taxon>
        <taxon>Pseudomonadati</taxon>
        <taxon>Pseudomonadota</taxon>
        <taxon>Gammaproteobacteria</taxon>
        <taxon>Alteromonadales</taxon>
        <taxon>Alteromonadaceae</taxon>
        <taxon>Paraglaciecola</taxon>
    </lineage>
</organism>
<proteinExistence type="predicted"/>
<dbReference type="RefSeq" id="WP_342882785.1">
    <property type="nucleotide sequence ID" value="NZ_JBBMQS010000018.1"/>
</dbReference>
<evidence type="ECO:0000256" key="3">
    <source>
        <dbReference type="ARBA" id="ARBA00022803"/>
    </source>
</evidence>
<dbReference type="PANTHER" id="PTHR12788:SF10">
    <property type="entry name" value="PROTEIN-TYROSINE SULFOTRANSFERASE"/>
    <property type="match status" value="1"/>
</dbReference>
<dbReference type="Pfam" id="PF13469">
    <property type="entry name" value="Sulfotransfer_3"/>
    <property type="match status" value="1"/>
</dbReference>
<feature type="repeat" description="TPR" evidence="4">
    <location>
        <begin position="139"/>
        <end position="172"/>
    </location>
</feature>
<dbReference type="Pfam" id="PF13181">
    <property type="entry name" value="TPR_8"/>
    <property type="match status" value="1"/>
</dbReference>
<evidence type="ECO:0000313" key="5">
    <source>
        <dbReference type="EMBL" id="MEM5499773.1"/>
    </source>
</evidence>
<evidence type="ECO:0000313" key="6">
    <source>
        <dbReference type="Proteomes" id="UP001461163"/>
    </source>
</evidence>
<dbReference type="InterPro" id="IPR011990">
    <property type="entry name" value="TPR-like_helical_dom_sf"/>
</dbReference>
<dbReference type="EMBL" id="JBBMQS010000018">
    <property type="protein sequence ID" value="MEM5499773.1"/>
    <property type="molecule type" value="Genomic_DNA"/>
</dbReference>
<protein>
    <submittedName>
        <fullName evidence="5">Sulfotransferase</fullName>
    </submittedName>
</protein>
<dbReference type="InterPro" id="IPR027417">
    <property type="entry name" value="P-loop_NTPase"/>
</dbReference>
<dbReference type="PROSITE" id="PS50005">
    <property type="entry name" value="TPR"/>
    <property type="match status" value="2"/>
</dbReference>
<dbReference type="InterPro" id="IPR026634">
    <property type="entry name" value="TPST-like"/>
</dbReference>
<dbReference type="SMART" id="SM00028">
    <property type="entry name" value="TPR"/>
    <property type="match status" value="3"/>
</dbReference>